<gene>
    <name evidence="4" type="ORF">STRUR_1726</name>
</gene>
<comment type="caution">
    <text evidence="4">The sequence shown here is derived from an EMBL/GenBank/DDBJ whole genome shotgun (WGS) entry which is preliminary data.</text>
</comment>
<feature type="transmembrane region" description="Helical" evidence="2">
    <location>
        <begin position="188"/>
        <end position="208"/>
    </location>
</feature>
<keyword evidence="2" id="KW-1133">Transmembrane helix</keyword>
<keyword evidence="2" id="KW-0472">Membrane</keyword>
<reference evidence="4 5" key="1">
    <citation type="journal article" date="2014" name="Int. J. Syst. Evol. Microbiol.">
        <title>Phylogenomics and the dynamic genome evolution of the genus Streptococcus.</title>
        <authorList>
            <consortium name="The Broad Institute Genome Sequencing Platform"/>
            <person name="Richards V.P."/>
            <person name="Palmer S.R."/>
            <person name="Pavinski Bitar P.D."/>
            <person name="Qin X."/>
            <person name="Weinstock G.M."/>
            <person name="Highlander S.K."/>
            <person name="Town C.D."/>
            <person name="Burne R.A."/>
            <person name="Stanhope M.J."/>
        </authorList>
    </citation>
    <scope>NUCLEOTIDE SEQUENCE [LARGE SCALE GENOMIC DNA]</scope>
    <source>
        <strain evidence="4 5">2285-97</strain>
    </source>
</reference>
<accession>G5KCI7</accession>
<sequence>MSNRSLVIKISLFLSLAIFTHQGVYADTSLSPSVTQTTTISSQVSSSSNQTQPSISNSSDYGKEISRKQDASGNVVVTYQKNDGSSLYVTYHTDGSVSTFTASGIGIFIPTTSFEINTSSTSSSVSLSSEETQSSMSSTRPSSSQMSSRLNSSNQSKSNPNSELLSSSSIEKKTTSKFPSTGEESPTILIFAGYMSLMVVLLSCILRYQKG</sequence>
<keyword evidence="5" id="KW-1185">Reference proteome</keyword>
<feature type="chain" id="PRO_5003479809" description="Gram positive anchor" evidence="3">
    <location>
        <begin position="27"/>
        <end position="211"/>
    </location>
</feature>
<keyword evidence="2" id="KW-0812">Transmembrane</keyword>
<feature type="region of interest" description="Disordered" evidence="1">
    <location>
        <begin position="41"/>
        <end position="67"/>
    </location>
</feature>
<feature type="signal peptide" evidence="3">
    <location>
        <begin position="1"/>
        <end position="26"/>
    </location>
</feature>
<evidence type="ECO:0000256" key="1">
    <source>
        <dbReference type="SAM" id="MobiDB-lite"/>
    </source>
</evidence>
<dbReference type="STRING" id="764291.STRUR_1726"/>
<protein>
    <recommendedName>
        <fullName evidence="6">Gram positive anchor</fullName>
    </recommendedName>
</protein>
<keyword evidence="3" id="KW-0732">Signal</keyword>
<organism evidence="4 5">
    <name type="scientific">Streptococcus urinalis 2285-97</name>
    <dbReference type="NCBI Taxonomy" id="764291"/>
    <lineage>
        <taxon>Bacteria</taxon>
        <taxon>Bacillati</taxon>
        <taxon>Bacillota</taxon>
        <taxon>Bacilli</taxon>
        <taxon>Lactobacillales</taxon>
        <taxon>Streptococcaceae</taxon>
        <taxon>Streptococcus</taxon>
    </lineage>
</organism>
<feature type="compositionally biased region" description="Low complexity" evidence="1">
    <location>
        <begin position="41"/>
        <end position="59"/>
    </location>
</feature>
<evidence type="ECO:0000256" key="2">
    <source>
        <dbReference type="SAM" id="Phobius"/>
    </source>
</evidence>
<dbReference type="RefSeq" id="WP_006739846.1">
    <property type="nucleotide sequence ID" value="NZ_AEUZ02000001.1"/>
</dbReference>
<evidence type="ECO:0000313" key="4">
    <source>
        <dbReference type="EMBL" id="EHJ57120.1"/>
    </source>
</evidence>
<evidence type="ECO:0008006" key="6">
    <source>
        <dbReference type="Google" id="ProtNLM"/>
    </source>
</evidence>
<dbReference type="EMBL" id="AEUZ02000001">
    <property type="protein sequence ID" value="EHJ57120.1"/>
    <property type="molecule type" value="Genomic_DNA"/>
</dbReference>
<feature type="region of interest" description="Disordered" evidence="1">
    <location>
        <begin position="124"/>
        <end position="183"/>
    </location>
</feature>
<name>G5KCI7_9STRE</name>
<dbReference type="AlphaFoldDB" id="G5KCI7"/>
<proteinExistence type="predicted"/>
<feature type="compositionally biased region" description="Low complexity" evidence="1">
    <location>
        <begin position="124"/>
        <end position="169"/>
    </location>
</feature>
<evidence type="ECO:0000256" key="3">
    <source>
        <dbReference type="SAM" id="SignalP"/>
    </source>
</evidence>
<evidence type="ECO:0000313" key="5">
    <source>
        <dbReference type="Proteomes" id="UP000005388"/>
    </source>
</evidence>
<dbReference type="Proteomes" id="UP000005388">
    <property type="component" value="Unassembled WGS sequence"/>
</dbReference>